<accession>A0AAD7GD05</accession>
<proteinExistence type="predicted"/>
<organism evidence="2 3">
    <name type="scientific">Mycena rosella</name>
    <name type="common">Pink bonnet</name>
    <name type="synonym">Agaricus rosellus</name>
    <dbReference type="NCBI Taxonomy" id="1033263"/>
    <lineage>
        <taxon>Eukaryota</taxon>
        <taxon>Fungi</taxon>
        <taxon>Dikarya</taxon>
        <taxon>Basidiomycota</taxon>
        <taxon>Agaricomycotina</taxon>
        <taxon>Agaricomycetes</taxon>
        <taxon>Agaricomycetidae</taxon>
        <taxon>Agaricales</taxon>
        <taxon>Marasmiineae</taxon>
        <taxon>Mycenaceae</taxon>
        <taxon>Mycena</taxon>
    </lineage>
</organism>
<feature type="compositionally biased region" description="Basic residues" evidence="1">
    <location>
        <begin position="103"/>
        <end position="130"/>
    </location>
</feature>
<evidence type="ECO:0000256" key="1">
    <source>
        <dbReference type="SAM" id="MobiDB-lite"/>
    </source>
</evidence>
<keyword evidence="3" id="KW-1185">Reference proteome</keyword>
<dbReference type="EMBL" id="JARKIE010000136">
    <property type="protein sequence ID" value="KAJ7677618.1"/>
    <property type="molecule type" value="Genomic_DNA"/>
</dbReference>
<name>A0AAD7GD05_MYCRO</name>
<evidence type="ECO:0000313" key="2">
    <source>
        <dbReference type="EMBL" id="KAJ7677618.1"/>
    </source>
</evidence>
<dbReference type="Proteomes" id="UP001221757">
    <property type="component" value="Unassembled WGS sequence"/>
</dbReference>
<protein>
    <submittedName>
        <fullName evidence="2">Uncharacterized protein</fullName>
    </submittedName>
</protein>
<dbReference type="AlphaFoldDB" id="A0AAD7GD05"/>
<reference evidence="2" key="1">
    <citation type="submission" date="2023-03" db="EMBL/GenBank/DDBJ databases">
        <title>Massive genome expansion in bonnet fungi (Mycena s.s.) driven by repeated elements and novel gene families across ecological guilds.</title>
        <authorList>
            <consortium name="Lawrence Berkeley National Laboratory"/>
            <person name="Harder C.B."/>
            <person name="Miyauchi S."/>
            <person name="Viragh M."/>
            <person name="Kuo A."/>
            <person name="Thoen E."/>
            <person name="Andreopoulos B."/>
            <person name="Lu D."/>
            <person name="Skrede I."/>
            <person name="Drula E."/>
            <person name="Henrissat B."/>
            <person name="Morin E."/>
            <person name="Kohler A."/>
            <person name="Barry K."/>
            <person name="LaButti K."/>
            <person name="Morin E."/>
            <person name="Salamov A."/>
            <person name="Lipzen A."/>
            <person name="Mereny Z."/>
            <person name="Hegedus B."/>
            <person name="Baldrian P."/>
            <person name="Stursova M."/>
            <person name="Weitz H."/>
            <person name="Taylor A."/>
            <person name="Grigoriev I.V."/>
            <person name="Nagy L.G."/>
            <person name="Martin F."/>
            <person name="Kauserud H."/>
        </authorList>
    </citation>
    <scope>NUCLEOTIDE SEQUENCE</scope>
    <source>
        <strain evidence="2">CBHHK067</strain>
    </source>
</reference>
<gene>
    <name evidence="2" type="ORF">B0H17DRAFT_110831</name>
</gene>
<evidence type="ECO:0000313" key="3">
    <source>
        <dbReference type="Proteomes" id="UP001221757"/>
    </source>
</evidence>
<feature type="region of interest" description="Disordered" evidence="1">
    <location>
        <begin position="101"/>
        <end position="134"/>
    </location>
</feature>
<sequence>MCPKYLPRPVFSARWTPQTSPWPLIAPFPARVSPDENLTVYRLACGVSLADGPVPHAPSTEYLQTLLDRCGAPLQPRRQPAPDPHREDLLILPLPHALSYRRPPLRPPRRRRPPHWRHVARHPRRGRCSRRTSSPARRINCSKIGLRVGALSVIALTKGNLELITAPRSLLRWFGFTIPRFFGRFAFVKGMVAHRISGLAEI</sequence>
<comment type="caution">
    <text evidence="2">The sequence shown here is derived from an EMBL/GenBank/DDBJ whole genome shotgun (WGS) entry which is preliminary data.</text>
</comment>